<dbReference type="PANTHER" id="PTHR15629:SF2">
    <property type="entry name" value="SH3 DOMAIN-CONTAINING YSC84-LIKE PROTEIN 1"/>
    <property type="match status" value="1"/>
</dbReference>
<organism evidence="4 5">
    <name type="scientific">Marilutibacter alkalisoli</name>
    <dbReference type="NCBI Taxonomy" id="2591633"/>
    <lineage>
        <taxon>Bacteria</taxon>
        <taxon>Pseudomonadati</taxon>
        <taxon>Pseudomonadota</taxon>
        <taxon>Gammaproteobacteria</taxon>
        <taxon>Lysobacterales</taxon>
        <taxon>Lysobacteraceae</taxon>
        <taxon>Marilutibacter</taxon>
    </lineage>
</organism>
<keyword evidence="2" id="KW-0732">Signal</keyword>
<evidence type="ECO:0000313" key="4">
    <source>
        <dbReference type="EMBL" id="QDH71519.1"/>
    </source>
</evidence>
<name>A0A514BX05_9GAMM</name>
<feature type="region of interest" description="Disordered" evidence="1">
    <location>
        <begin position="238"/>
        <end position="299"/>
    </location>
</feature>
<dbReference type="Proteomes" id="UP000317199">
    <property type="component" value="Chromosome"/>
</dbReference>
<evidence type="ECO:0000256" key="2">
    <source>
        <dbReference type="SAM" id="SignalP"/>
    </source>
</evidence>
<dbReference type="CDD" id="cd11524">
    <property type="entry name" value="SYLF"/>
    <property type="match status" value="1"/>
</dbReference>
<dbReference type="OrthoDB" id="9782434at2"/>
<feature type="signal peptide" evidence="2">
    <location>
        <begin position="1"/>
        <end position="33"/>
    </location>
</feature>
<evidence type="ECO:0000256" key="1">
    <source>
        <dbReference type="SAM" id="MobiDB-lite"/>
    </source>
</evidence>
<accession>A0A514BX05</accession>
<keyword evidence="5" id="KW-1185">Reference proteome</keyword>
<dbReference type="Pfam" id="PF04366">
    <property type="entry name" value="Ysc84"/>
    <property type="match status" value="1"/>
</dbReference>
<proteinExistence type="predicted"/>
<dbReference type="InterPro" id="IPR007461">
    <property type="entry name" value="Ysc84_actin-binding"/>
</dbReference>
<dbReference type="EMBL" id="CP041242">
    <property type="protein sequence ID" value="QDH71519.1"/>
    <property type="molecule type" value="Genomic_DNA"/>
</dbReference>
<evidence type="ECO:0000313" key="5">
    <source>
        <dbReference type="Proteomes" id="UP000317199"/>
    </source>
</evidence>
<reference evidence="4 5" key="1">
    <citation type="submission" date="2019-06" db="EMBL/GenBank/DDBJ databases">
        <title>Lysobacter alkalisoli sp. nov. isolated from saline-alkali soil.</title>
        <authorList>
            <person name="Sun J.-Q."/>
            <person name="Xu L."/>
        </authorList>
    </citation>
    <scope>NUCLEOTIDE SEQUENCE [LARGE SCALE GENOMIC DNA]</scope>
    <source>
        <strain evidence="4 5">SJ-36</strain>
    </source>
</reference>
<feature type="chain" id="PRO_5022024887" evidence="2">
    <location>
        <begin position="34"/>
        <end position="299"/>
    </location>
</feature>
<dbReference type="KEGG" id="lyj:FKV23_16530"/>
<feature type="domain" description="Ysc84 actin-binding" evidence="3">
    <location>
        <begin position="110"/>
        <end position="232"/>
    </location>
</feature>
<protein>
    <submittedName>
        <fullName evidence="4">Lipid-binding SYLF domain-containing protein</fullName>
    </submittedName>
</protein>
<dbReference type="GO" id="GO:0035091">
    <property type="term" value="F:phosphatidylinositol binding"/>
    <property type="evidence" value="ECO:0007669"/>
    <property type="project" value="TreeGrafter"/>
</dbReference>
<feature type="compositionally biased region" description="Low complexity" evidence="1">
    <location>
        <begin position="238"/>
        <end position="260"/>
    </location>
</feature>
<dbReference type="PANTHER" id="PTHR15629">
    <property type="entry name" value="SH3YL1 PROTEIN"/>
    <property type="match status" value="1"/>
</dbReference>
<sequence>MLLHIAFLKSLARKSFAAILLAGVATAATTAVAGPTEDQRARDALRVLAEVQGIPESAIPDKLFDEAKGIVVVPDTLKIGLVLGGRRGHGLMSVKNPDGTWSQPSFVKLTGGSVGFQAGVQSADVVLVFRKARGLDSIVNGKVTLGADAGVAAGPVGRNAATATDGQLKAEIWSWSRARGLFAGIALDGAVLSIDDKANLAVYGDGTTPRMIFEGRTRQTPSDAVVDFRDQLEEATAAARAARGTDTRPAPADATLPTTTVEPPPASTAPIGQAEPQSGGFETVEEPIQEPVQAEPLPH</sequence>
<dbReference type="AlphaFoldDB" id="A0A514BX05"/>
<dbReference type="RefSeq" id="WP_141624851.1">
    <property type="nucleotide sequence ID" value="NZ_CP041242.1"/>
</dbReference>
<dbReference type="InterPro" id="IPR051702">
    <property type="entry name" value="SH3_domain_YSC84-like"/>
</dbReference>
<gene>
    <name evidence="4" type="ORF">FKV23_16530</name>
</gene>
<evidence type="ECO:0000259" key="3">
    <source>
        <dbReference type="Pfam" id="PF04366"/>
    </source>
</evidence>